<dbReference type="Pfam" id="PF12697">
    <property type="entry name" value="Abhydrolase_6"/>
    <property type="match status" value="1"/>
</dbReference>
<dbReference type="EMBL" id="CP012333">
    <property type="protein sequence ID" value="AKU95534.1"/>
    <property type="molecule type" value="Genomic_DNA"/>
</dbReference>
<sequence>MVIMNSIKNVVLVHGGFVDGSGWERVYGILRDKGYRVSIVQNPTTSLADDVAATSRVLDQLDGPAILVGHSYGGVVITEAGNHPKVASLVYVAAFAPDAGESVASLIANPPPGAPVPPILPPKDGFLFLDRAKFAASFAADLDPKVAAFRADSQVPWGVAALEGAVREPAWRKKPSWYIIATDDKMIPPPAQHAMSKRIEASVSEVKGSHAIYESQPAAVATVIERASNGAR</sequence>
<dbReference type="STRING" id="1391654.AKJ09_02198"/>
<gene>
    <name evidence="2" type="ORF">AKJ09_02198</name>
</gene>
<dbReference type="InterPro" id="IPR052897">
    <property type="entry name" value="Sec-Metab_Biosynth_Hydrolase"/>
</dbReference>
<dbReference type="PANTHER" id="PTHR37017">
    <property type="entry name" value="AB HYDROLASE-1 DOMAIN-CONTAINING PROTEIN-RELATED"/>
    <property type="match status" value="1"/>
</dbReference>
<feature type="domain" description="AB hydrolase-1" evidence="1">
    <location>
        <begin position="10"/>
        <end position="222"/>
    </location>
</feature>
<dbReference type="Gene3D" id="3.40.50.1820">
    <property type="entry name" value="alpha/beta hydrolase"/>
    <property type="match status" value="1"/>
</dbReference>
<dbReference type="InterPro" id="IPR000073">
    <property type="entry name" value="AB_hydrolase_1"/>
</dbReference>
<dbReference type="SUPFAM" id="SSF53474">
    <property type="entry name" value="alpha/beta-Hydrolases"/>
    <property type="match status" value="1"/>
</dbReference>
<evidence type="ECO:0000313" key="2">
    <source>
        <dbReference type="EMBL" id="AKU95534.1"/>
    </source>
</evidence>
<evidence type="ECO:0000313" key="3">
    <source>
        <dbReference type="Proteomes" id="UP000064967"/>
    </source>
</evidence>
<name>A0A0K1PQZ1_9BACT</name>
<dbReference type="PATRIC" id="fig|1391654.3.peg.2216"/>
<keyword evidence="3" id="KW-1185">Reference proteome</keyword>
<dbReference type="AlphaFoldDB" id="A0A0K1PQZ1"/>
<dbReference type="PANTHER" id="PTHR37017:SF11">
    <property type="entry name" value="ESTERASE_LIPASE_THIOESTERASE DOMAIN-CONTAINING PROTEIN"/>
    <property type="match status" value="1"/>
</dbReference>
<evidence type="ECO:0000259" key="1">
    <source>
        <dbReference type="Pfam" id="PF12697"/>
    </source>
</evidence>
<reference evidence="2 3" key="1">
    <citation type="submission" date="2015-08" db="EMBL/GenBank/DDBJ databases">
        <authorList>
            <person name="Babu N.S."/>
            <person name="Beckwith C.J."/>
            <person name="Beseler K.G."/>
            <person name="Brison A."/>
            <person name="Carone J.V."/>
            <person name="Caskin T.P."/>
            <person name="Diamond M."/>
            <person name="Durham M.E."/>
            <person name="Foxe J.M."/>
            <person name="Go M."/>
            <person name="Henderson B.A."/>
            <person name="Jones I.B."/>
            <person name="McGettigan J.A."/>
            <person name="Micheletti S.J."/>
            <person name="Nasrallah M.E."/>
            <person name="Ortiz D."/>
            <person name="Piller C.R."/>
            <person name="Privatt S.R."/>
            <person name="Schneider S.L."/>
            <person name="Sharp S."/>
            <person name="Smith T.C."/>
            <person name="Stanton J.D."/>
            <person name="Ullery H.E."/>
            <person name="Wilson R.J."/>
            <person name="Serrano M.G."/>
            <person name="Buck G."/>
            <person name="Lee V."/>
            <person name="Wang Y."/>
            <person name="Carvalho R."/>
            <person name="Voegtly L."/>
            <person name="Shi R."/>
            <person name="Duckworth R."/>
            <person name="Johnson A."/>
            <person name="Loviza R."/>
            <person name="Walstead R."/>
            <person name="Shah Z."/>
            <person name="Kiflezghi M."/>
            <person name="Wade K."/>
            <person name="Ball S.L."/>
            <person name="Bradley K.W."/>
            <person name="Asai D.J."/>
            <person name="Bowman C.A."/>
            <person name="Russell D.A."/>
            <person name="Pope W.H."/>
            <person name="Jacobs-Sera D."/>
            <person name="Hendrix R.W."/>
            <person name="Hatfull G.F."/>
        </authorList>
    </citation>
    <scope>NUCLEOTIDE SEQUENCE [LARGE SCALE GENOMIC DNA]</scope>
    <source>
        <strain evidence="2 3">DSM 27648</strain>
    </source>
</reference>
<dbReference type="InterPro" id="IPR029058">
    <property type="entry name" value="AB_hydrolase_fold"/>
</dbReference>
<proteinExistence type="predicted"/>
<accession>A0A0K1PQZ1</accession>
<dbReference type="Proteomes" id="UP000064967">
    <property type="component" value="Chromosome"/>
</dbReference>
<organism evidence="2 3">
    <name type="scientific">Labilithrix luteola</name>
    <dbReference type="NCBI Taxonomy" id="1391654"/>
    <lineage>
        <taxon>Bacteria</taxon>
        <taxon>Pseudomonadati</taxon>
        <taxon>Myxococcota</taxon>
        <taxon>Polyangia</taxon>
        <taxon>Polyangiales</taxon>
        <taxon>Labilitrichaceae</taxon>
        <taxon>Labilithrix</taxon>
    </lineage>
</organism>
<protein>
    <submittedName>
        <fullName evidence="2">Putative signal peptide protein</fullName>
    </submittedName>
</protein>
<dbReference type="KEGG" id="llu:AKJ09_02198"/>